<feature type="region of interest" description="Disordered" evidence="1">
    <location>
        <begin position="89"/>
        <end position="129"/>
    </location>
</feature>
<name>A0A9P8M2H4_9HYPO</name>
<feature type="compositionally biased region" description="Low complexity" evidence="1">
    <location>
        <begin position="114"/>
        <end position="124"/>
    </location>
</feature>
<proteinExistence type="predicted"/>
<evidence type="ECO:0000313" key="3">
    <source>
        <dbReference type="Proteomes" id="UP000764110"/>
    </source>
</evidence>
<dbReference type="EMBL" id="JACEFI010000029">
    <property type="protein sequence ID" value="KAH0592523.1"/>
    <property type="molecule type" value="Genomic_DNA"/>
</dbReference>
<dbReference type="Pfam" id="PF20174">
    <property type="entry name" value="DUF6540"/>
    <property type="match status" value="1"/>
</dbReference>
<dbReference type="InterPro" id="IPR046670">
    <property type="entry name" value="DUF6540"/>
</dbReference>
<reference evidence="2 3" key="1">
    <citation type="submission" date="2020-07" db="EMBL/GenBank/DDBJ databases">
        <title>Metarhizium humberi genome.</title>
        <authorList>
            <person name="Lysoe E."/>
        </authorList>
    </citation>
    <scope>NUCLEOTIDE SEQUENCE [LARGE SCALE GENOMIC DNA]</scope>
    <source>
        <strain evidence="2 3">ESALQ1638</strain>
    </source>
</reference>
<dbReference type="Proteomes" id="UP000764110">
    <property type="component" value="Unassembled WGS sequence"/>
</dbReference>
<protein>
    <submittedName>
        <fullName evidence="2">Uncharacterized protein</fullName>
    </submittedName>
</protein>
<gene>
    <name evidence="2" type="ORF">MHUMG1_09674</name>
</gene>
<organism evidence="2 3">
    <name type="scientific">Metarhizium humberi</name>
    <dbReference type="NCBI Taxonomy" id="2596975"/>
    <lineage>
        <taxon>Eukaryota</taxon>
        <taxon>Fungi</taxon>
        <taxon>Dikarya</taxon>
        <taxon>Ascomycota</taxon>
        <taxon>Pezizomycotina</taxon>
        <taxon>Sordariomycetes</taxon>
        <taxon>Hypocreomycetidae</taxon>
        <taxon>Hypocreales</taxon>
        <taxon>Clavicipitaceae</taxon>
        <taxon>Metarhizium</taxon>
    </lineage>
</organism>
<sequence>MPANKTARLRAARQGSIMMIHKIRTDLARLTNNIKASSPDNERAAFQDLSRSRLTAPQTKQSYKSLSWPFHLFACHRLKRIASHLSTMTVGRSKAEASSAPPPPTPPPPPPGPLGSTPTPSVPSIKRPIVAPTGPGGSFLVELITYNGAPFKDHWAYWVRSQSDPDIGVQLHATGDVRNGFSLEFKRSHDLRDTGNIPSSRIPLQWVDGRYFDEKAMLNNGIHKLDTVPVCMFEASASKVDAPGKTLNSISTTTWIVESADQLVKDGIFNVETAAYLRSVEQ</sequence>
<feature type="compositionally biased region" description="Pro residues" evidence="1">
    <location>
        <begin position="100"/>
        <end position="113"/>
    </location>
</feature>
<accession>A0A9P8M2H4</accession>
<evidence type="ECO:0000313" key="2">
    <source>
        <dbReference type="EMBL" id="KAH0592523.1"/>
    </source>
</evidence>
<evidence type="ECO:0000256" key="1">
    <source>
        <dbReference type="SAM" id="MobiDB-lite"/>
    </source>
</evidence>
<comment type="caution">
    <text evidence="2">The sequence shown here is derived from an EMBL/GenBank/DDBJ whole genome shotgun (WGS) entry which is preliminary data.</text>
</comment>
<keyword evidence="3" id="KW-1185">Reference proteome</keyword>
<dbReference type="AlphaFoldDB" id="A0A9P8M2H4"/>